<evidence type="ECO:0000259" key="1">
    <source>
        <dbReference type="Pfam" id="PF25164"/>
    </source>
</evidence>
<dbReference type="RefSeq" id="WP_010386704.1">
    <property type="nucleotide sequence ID" value="NZ_AHCD03000020.1"/>
</dbReference>
<proteinExistence type="predicted"/>
<dbReference type="InterPro" id="IPR057253">
    <property type="entry name" value="CoiA-like_N"/>
</dbReference>
<protein>
    <recommendedName>
        <fullName evidence="1">Competence protein CoiA-like N-terminal domain-containing protein</fullName>
    </recommendedName>
</protein>
<feature type="domain" description="Competence protein CoiA-like N-terminal" evidence="1">
    <location>
        <begin position="25"/>
        <end position="53"/>
    </location>
</feature>
<reference evidence="2 3" key="1">
    <citation type="journal article" date="2012" name="J. Bacteriol.">
        <title>Genome sequence of the cycloprodigiosin-producing bacterial strain Pseudoalteromonas rubra ATCC 29570(T).</title>
        <authorList>
            <person name="Xie B.B."/>
            <person name="Shu Y.L."/>
            <person name="Qin Q.L."/>
            <person name="Rong J.C."/>
            <person name="Zhang X.Y."/>
            <person name="Chen X.L."/>
            <person name="Zhou B.C."/>
            <person name="Zhang Y.Z."/>
        </authorList>
    </citation>
    <scope>NUCLEOTIDE SEQUENCE [LARGE SCALE GENOMIC DNA]</scope>
    <source>
        <strain evidence="2 3">DSM 6842</strain>
    </source>
</reference>
<organism evidence="2 3">
    <name type="scientific">Pseudoalteromonas rubra</name>
    <dbReference type="NCBI Taxonomy" id="43658"/>
    <lineage>
        <taxon>Bacteria</taxon>
        <taxon>Pseudomonadati</taxon>
        <taxon>Pseudomonadota</taxon>
        <taxon>Gammaproteobacteria</taxon>
        <taxon>Alteromonadales</taxon>
        <taxon>Pseudoalteromonadaceae</taxon>
        <taxon>Pseudoalteromonas</taxon>
    </lineage>
</organism>
<accession>A0A8T0CCV8</accession>
<dbReference type="Pfam" id="PF25164">
    <property type="entry name" value="CoiA_N"/>
    <property type="match status" value="1"/>
</dbReference>
<sequence length="361" mass="41513">MLEYCLLDSGKLQHISESKLGHFAKCPFCLQLVVGKKGKIKRHHFAHIKHSCAQSNLELNSAGLAFFNDASLPPLNDPDLKFFISCISTKKSFNIESDKRFKSAKKRFHWQKGLNIAIEKGLVEIKEEPALYAKTAILLAIEGRLTLKDFFVCQEESITQKLHDLKKSSQPSWEALFRHHVYRLTTSSLYFLKLKLASGTCIYKIGITARDIETRLKEIEKDLSMQQVSVQNVTIEFLLPGRGGLEQYFKYKFRAYQYPIGPLTEYFHFPSMSLVCSVLSELSQLEKFGTNRRIAGTLNQRKQKKVVNRKTESTEYFLYKHKNIVEALSSGLPIRQIAREMKRSVNTVRKVKQLTDNKTPQ</sequence>
<comment type="caution">
    <text evidence="2">The sequence shown here is derived from an EMBL/GenBank/DDBJ whole genome shotgun (WGS) entry which is preliminary data.</text>
</comment>
<dbReference type="GeneID" id="61355694"/>
<evidence type="ECO:0000313" key="3">
    <source>
        <dbReference type="Proteomes" id="UP000016480"/>
    </source>
</evidence>
<dbReference type="Proteomes" id="UP000016480">
    <property type="component" value="Unassembled WGS sequence"/>
</dbReference>
<evidence type="ECO:0000313" key="2">
    <source>
        <dbReference type="EMBL" id="KAF7788536.1"/>
    </source>
</evidence>
<name>A0A8T0CCV8_9GAMM</name>
<dbReference type="EMBL" id="AHCD03000020">
    <property type="protein sequence ID" value="KAF7788536.1"/>
    <property type="molecule type" value="Genomic_DNA"/>
</dbReference>
<gene>
    <name evidence="2" type="ORF">PRUB_a1524</name>
</gene>
<dbReference type="Pfam" id="PF13455">
    <property type="entry name" value="MUG113"/>
    <property type="match status" value="1"/>
</dbReference>
<dbReference type="AlphaFoldDB" id="A0A8T0CCV8"/>